<feature type="binding site" evidence="19">
    <location>
        <begin position="61"/>
        <end position="66"/>
    </location>
    <ligand>
        <name>NAD(+)</name>
        <dbReference type="ChEBI" id="CHEBI:57540"/>
    </ligand>
</feature>
<evidence type="ECO:0000256" key="7">
    <source>
        <dbReference type="ARBA" id="ARBA00005412"/>
    </source>
</evidence>
<reference evidence="22" key="1">
    <citation type="submission" date="2020-01" db="EMBL/GenBank/DDBJ databases">
        <authorList>
            <person name="Meier V. D."/>
            <person name="Meier V D."/>
        </authorList>
    </citation>
    <scope>NUCLEOTIDE SEQUENCE</scope>
    <source>
        <strain evidence="22">HLG_WM_MAG_12</strain>
    </source>
</reference>
<evidence type="ECO:0000256" key="8">
    <source>
        <dbReference type="ARBA" id="ARBA00013031"/>
    </source>
</evidence>
<dbReference type="GO" id="GO:0009423">
    <property type="term" value="P:chorismate biosynthetic process"/>
    <property type="evidence" value="ECO:0007669"/>
    <property type="project" value="UniProtKB-UniRule"/>
</dbReference>
<evidence type="ECO:0000256" key="3">
    <source>
        <dbReference type="ARBA" id="ARBA00001947"/>
    </source>
</evidence>
<dbReference type="InterPro" id="IPR016037">
    <property type="entry name" value="DHQ_synth_AroB"/>
</dbReference>
<evidence type="ECO:0000256" key="19">
    <source>
        <dbReference type="HAMAP-Rule" id="MF_00110"/>
    </source>
</evidence>
<protein>
    <recommendedName>
        <fullName evidence="9 19">3-dehydroquinate synthase</fullName>
        <shortName evidence="19">DHQS</shortName>
        <ecNumber evidence="8 19">4.2.3.4</ecNumber>
    </recommendedName>
</protein>
<keyword evidence="17 19" id="KW-0456">Lyase</keyword>
<dbReference type="HAMAP" id="MF_00110">
    <property type="entry name" value="DHQ_synthase"/>
    <property type="match status" value="1"/>
</dbReference>
<dbReference type="GO" id="GO:0000166">
    <property type="term" value="F:nucleotide binding"/>
    <property type="evidence" value="ECO:0007669"/>
    <property type="project" value="UniProtKB-KW"/>
</dbReference>
<evidence type="ECO:0000256" key="16">
    <source>
        <dbReference type="ARBA" id="ARBA00023141"/>
    </source>
</evidence>
<dbReference type="GO" id="GO:0005737">
    <property type="term" value="C:cytoplasm"/>
    <property type="evidence" value="ECO:0007669"/>
    <property type="project" value="UniProtKB-SubCell"/>
</dbReference>
<dbReference type="PANTHER" id="PTHR43622">
    <property type="entry name" value="3-DEHYDROQUINATE SYNTHASE"/>
    <property type="match status" value="1"/>
</dbReference>
<comment type="cofactor">
    <cofactor evidence="2 19">
        <name>NAD(+)</name>
        <dbReference type="ChEBI" id="CHEBI:57540"/>
    </cofactor>
</comment>
<sequence>MTIDINLNNSYKINIDDMSTLNEVVSKKIAIITNPLVSGLHLQSLLELLKNKDVYIITIADGEQYKNWNTVEFILERLFDHKLDRNSTLIAFGGGIVGDITGFVASIYLRGIDFVQVPTTLLSQVDSSVGGKTGFNNKFGKNLVGSFYQPKAVFCETEFLKTLDSRNFSAGIAEIIKIAVMFDKDFFEFLRTKDLKIKENLQYTIKRSVELKATVVAQDEKEKGLRAVLNYGHTFAHIIEQQTEYKKYLHGEAVAIGMCMANKLAIELGLLSPTDNDTITNVLKKYNLPITYKIEDENLFYEDFFMDKKTLENKIKFILPNSIGDNKIKNDIEKETIIKILKEYCI</sequence>
<dbReference type="SUPFAM" id="SSF56796">
    <property type="entry name" value="Dehydroquinate synthase-like"/>
    <property type="match status" value="1"/>
</dbReference>
<evidence type="ECO:0000256" key="14">
    <source>
        <dbReference type="ARBA" id="ARBA00022833"/>
    </source>
</evidence>
<keyword evidence="11 19" id="KW-0028">Amino-acid biosynthesis</keyword>
<evidence type="ECO:0000256" key="15">
    <source>
        <dbReference type="ARBA" id="ARBA00023027"/>
    </source>
</evidence>
<keyword evidence="13 19" id="KW-0547">Nucleotide-binding</keyword>
<evidence type="ECO:0000256" key="9">
    <source>
        <dbReference type="ARBA" id="ARBA00017684"/>
    </source>
</evidence>
<keyword evidence="10 19" id="KW-0963">Cytoplasm</keyword>
<comment type="pathway">
    <text evidence="6 19">Metabolic intermediate biosynthesis; chorismate biosynthesis; chorismate from D-erythrose 4-phosphate and phosphoenolpyruvate: step 2/7.</text>
</comment>
<evidence type="ECO:0000259" key="21">
    <source>
        <dbReference type="Pfam" id="PF24621"/>
    </source>
</evidence>
<evidence type="ECO:0000256" key="1">
    <source>
        <dbReference type="ARBA" id="ARBA00001393"/>
    </source>
</evidence>
<dbReference type="GO" id="GO:0046872">
    <property type="term" value="F:metal ion binding"/>
    <property type="evidence" value="ECO:0007669"/>
    <property type="project" value="UniProtKB-KW"/>
</dbReference>
<comment type="subcellular location">
    <subcellularLocation>
        <location evidence="5 19">Cytoplasm</location>
    </subcellularLocation>
</comment>
<comment type="caution">
    <text evidence="19">Lacks conserved residue(s) required for the propagation of feature annotation.</text>
</comment>
<dbReference type="Gene3D" id="3.40.50.1970">
    <property type="match status" value="1"/>
</dbReference>
<dbReference type="FunFam" id="3.40.50.1970:FF:000007">
    <property type="entry name" value="Pentafunctional AROM polypeptide"/>
    <property type="match status" value="1"/>
</dbReference>
<proteinExistence type="inferred from homology"/>
<feature type="domain" description="3-dehydroquinate synthase C-terminal" evidence="21">
    <location>
        <begin position="171"/>
        <end position="310"/>
    </location>
</feature>
<dbReference type="InterPro" id="IPR030963">
    <property type="entry name" value="DHQ_synth_fam"/>
</dbReference>
<evidence type="ECO:0000256" key="11">
    <source>
        <dbReference type="ARBA" id="ARBA00022605"/>
    </source>
</evidence>
<evidence type="ECO:0000256" key="10">
    <source>
        <dbReference type="ARBA" id="ARBA00022490"/>
    </source>
</evidence>
<evidence type="ECO:0000256" key="6">
    <source>
        <dbReference type="ARBA" id="ARBA00004661"/>
    </source>
</evidence>
<comment type="function">
    <text evidence="4 19">Catalyzes the conversion of 3-deoxy-D-arabino-heptulosonate 7-phosphate (DAHP) to dehydroquinate (DHQ).</text>
</comment>
<keyword evidence="14 19" id="KW-0862">Zinc</keyword>
<dbReference type="NCBIfam" id="TIGR01357">
    <property type="entry name" value="aroB"/>
    <property type="match status" value="1"/>
</dbReference>
<dbReference type="GO" id="GO:0003856">
    <property type="term" value="F:3-dehydroquinate synthase activity"/>
    <property type="evidence" value="ECO:0007669"/>
    <property type="project" value="UniProtKB-UniRule"/>
</dbReference>
<comment type="cofactor">
    <cofactor evidence="19">
        <name>Co(2+)</name>
        <dbReference type="ChEBI" id="CHEBI:48828"/>
    </cofactor>
    <cofactor evidence="19">
        <name>Zn(2+)</name>
        <dbReference type="ChEBI" id="CHEBI:29105"/>
    </cofactor>
    <text evidence="19">Binds 1 divalent metal cation per subunit. Can use either Co(2+) or Zn(2+).</text>
</comment>
<dbReference type="Gene3D" id="1.20.1090.10">
    <property type="entry name" value="Dehydroquinate synthase-like - alpha domain"/>
    <property type="match status" value="1"/>
</dbReference>
<keyword evidence="18 19" id="KW-0170">Cobalt</keyword>
<evidence type="ECO:0000256" key="5">
    <source>
        <dbReference type="ARBA" id="ARBA00004496"/>
    </source>
</evidence>
<dbReference type="PIRSF" id="PIRSF001455">
    <property type="entry name" value="DHQ_synth"/>
    <property type="match status" value="1"/>
</dbReference>
<evidence type="ECO:0000256" key="12">
    <source>
        <dbReference type="ARBA" id="ARBA00022723"/>
    </source>
</evidence>
<feature type="binding site" evidence="19">
    <location>
        <position position="233"/>
    </location>
    <ligand>
        <name>Zn(2+)</name>
        <dbReference type="ChEBI" id="CHEBI:29105"/>
    </ligand>
</feature>
<organism evidence="22">
    <name type="scientific">uncultured Campylobacterales bacterium</name>
    <dbReference type="NCBI Taxonomy" id="352960"/>
    <lineage>
        <taxon>Bacteria</taxon>
        <taxon>Pseudomonadati</taxon>
        <taxon>Campylobacterota</taxon>
        <taxon>Epsilonproteobacteria</taxon>
        <taxon>Campylobacterales</taxon>
        <taxon>environmental samples</taxon>
    </lineage>
</organism>
<dbReference type="AlphaFoldDB" id="A0A6S6T8W8"/>
<feature type="binding site" evidence="19">
    <location>
        <position position="250"/>
    </location>
    <ligand>
        <name>Zn(2+)</name>
        <dbReference type="ChEBI" id="CHEBI:29105"/>
    </ligand>
</feature>
<evidence type="ECO:0000313" key="22">
    <source>
        <dbReference type="EMBL" id="CAA6812856.1"/>
    </source>
</evidence>
<gene>
    <name evidence="19" type="primary">aroB</name>
    <name evidence="22" type="ORF">HELGO_WM21774</name>
</gene>
<evidence type="ECO:0000256" key="18">
    <source>
        <dbReference type="ARBA" id="ARBA00023285"/>
    </source>
</evidence>
<comment type="catalytic activity">
    <reaction evidence="1 19">
        <text>7-phospho-2-dehydro-3-deoxy-D-arabino-heptonate = 3-dehydroquinate + phosphate</text>
        <dbReference type="Rhea" id="RHEA:21968"/>
        <dbReference type="ChEBI" id="CHEBI:32364"/>
        <dbReference type="ChEBI" id="CHEBI:43474"/>
        <dbReference type="ChEBI" id="CHEBI:58394"/>
        <dbReference type="EC" id="4.2.3.4"/>
    </reaction>
</comment>
<evidence type="ECO:0000256" key="4">
    <source>
        <dbReference type="ARBA" id="ARBA00003485"/>
    </source>
</evidence>
<dbReference type="Pfam" id="PF01761">
    <property type="entry name" value="DHQ_synthase"/>
    <property type="match status" value="1"/>
</dbReference>
<evidence type="ECO:0000256" key="2">
    <source>
        <dbReference type="ARBA" id="ARBA00001911"/>
    </source>
</evidence>
<dbReference type="GO" id="GO:0008652">
    <property type="term" value="P:amino acid biosynthetic process"/>
    <property type="evidence" value="ECO:0007669"/>
    <property type="project" value="UniProtKB-KW"/>
</dbReference>
<dbReference type="Pfam" id="PF24621">
    <property type="entry name" value="DHQS_C"/>
    <property type="match status" value="1"/>
</dbReference>
<feature type="binding site" evidence="19">
    <location>
        <begin position="119"/>
        <end position="120"/>
    </location>
    <ligand>
        <name>NAD(+)</name>
        <dbReference type="ChEBI" id="CHEBI:57540"/>
    </ligand>
</feature>
<feature type="binding site" evidence="19">
    <location>
        <position position="141"/>
    </location>
    <ligand>
        <name>NAD(+)</name>
        <dbReference type="ChEBI" id="CHEBI:57540"/>
    </ligand>
</feature>
<evidence type="ECO:0000256" key="17">
    <source>
        <dbReference type="ARBA" id="ARBA00023239"/>
    </source>
</evidence>
<feature type="binding site" evidence="19">
    <location>
        <position position="132"/>
    </location>
    <ligand>
        <name>NAD(+)</name>
        <dbReference type="ChEBI" id="CHEBI:57540"/>
    </ligand>
</feature>
<dbReference type="UniPathway" id="UPA00053">
    <property type="reaction ID" value="UER00085"/>
</dbReference>
<dbReference type="PANTHER" id="PTHR43622:SF7">
    <property type="entry name" value="3-DEHYDROQUINATE SYNTHASE, CHLOROPLASTIC"/>
    <property type="match status" value="1"/>
</dbReference>
<dbReference type="InterPro" id="IPR030960">
    <property type="entry name" value="DHQS/DOIS_N"/>
</dbReference>
<accession>A0A6S6T8W8</accession>
<dbReference type="InterPro" id="IPR050071">
    <property type="entry name" value="Dehydroquinate_synthase"/>
</dbReference>
<keyword evidence="16 19" id="KW-0057">Aromatic amino acid biosynthesis</keyword>
<dbReference type="EMBL" id="CACVAW010000051">
    <property type="protein sequence ID" value="CAA6812856.1"/>
    <property type="molecule type" value="Genomic_DNA"/>
</dbReference>
<comment type="similarity">
    <text evidence="7 19">Belongs to the sugar phosphate cyclases superfamily. Dehydroquinate synthase family.</text>
</comment>
<keyword evidence="12 19" id="KW-0479">Metal-binding</keyword>
<dbReference type="GO" id="GO:0009073">
    <property type="term" value="P:aromatic amino acid family biosynthetic process"/>
    <property type="evidence" value="ECO:0007669"/>
    <property type="project" value="UniProtKB-KW"/>
</dbReference>
<evidence type="ECO:0000256" key="13">
    <source>
        <dbReference type="ARBA" id="ARBA00022741"/>
    </source>
</evidence>
<feature type="binding site" evidence="19">
    <location>
        <begin position="159"/>
        <end position="162"/>
    </location>
    <ligand>
        <name>NAD(+)</name>
        <dbReference type="ChEBI" id="CHEBI:57540"/>
    </ligand>
</feature>
<feature type="binding site" evidence="19">
    <location>
        <position position="174"/>
    </location>
    <ligand>
        <name>Zn(2+)</name>
        <dbReference type="ChEBI" id="CHEBI:29105"/>
    </ligand>
</feature>
<name>A0A6S6T8W8_9BACT</name>
<evidence type="ECO:0000259" key="20">
    <source>
        <dbReference type="Pfam" id="PF01761"/>
    </source>
</evidence>
<dbReference type="EC" id="4.2.3.4" evidence="8 19"/>
<dbReference type="InterPro" id="IPR056179">
    <property type="entry name" value="DHQS_C"/>
</dbReference>
<feature type="domain" description="3-dehydroquinate synthase N-terminal" evidence="20">
    <location>
        <begin position="57"/>
        <end position="169"/>
    </location>
</feature>
<dbReference type="CDD" id="cd08195">
    <property type="entry name" value="DHQS"/>
    <property type="match status" value="1"/>
</dbReference>
<comment type="cofactor">
    <cofactor evidence="3">
        <name>Zn(2+)</name>
        <dbReference type="ChEBI" id="CHEBI:29105"/>
    </cofactor>
</comment>
<keyword evidence="15 19" id="KW-0520">NAD</keyword>